<comment type="caution">
    <text evidence="2">The sequence shown here is derived from an EMBL/GenBank/DDBJ whole genome shotgun (WGS) entry which is preliminary data.</text>
</comment>
<keyword evidence="2" id="KW-0808">Transferase</keyword>
<name>A0A4R6FVV9_9SPHN</name>
<dbReference type="InterPro" id="IPR000182">
    <property type="entry name" value="GNAT_dom"/>
</dbReference>
<dbReference type="SUPFAM" id="SSF55729">
    <property type="entry name" value="Acyl-CoA N-acyltransferases (Nat)"/>
    <property type="match status" value="1"/>
</dbReference>
<dbReference type="OrthoDB" id="6293260at2"/>
<dbReference type="InterPro" id="IPR016181">
    <property type="entry name" value="Acyl_CoA_acyltransferase"/>
</dbReference>
<reference evidence="2 3" key="1">
    <citation type="submission" date="2019-03" db="EMBL/GenBank/DDBJ databases">
        <title>Genomic Encyclopedia of Type Strains, Phase IV (KMG-IV): sequencing the most valuable type-strain genomes for metagenomic binning, comparative biology and taxonomic classification.</title>
        <authorList>
            <person name="Goeker M."/>
        </authorList>
    </citation>
    <scope>NUCLEOTIDE SEQUENCE [LARGE SCALE GENOMIC DNA]</scope>
    <source>
        <strain evidence="2 3">DSM 25059</strain>
    </source>
</reference>
<proteinExistence type="predicted"/>
<organism evidence="2 3">
    <name type="scientific">Stakelama pacifica</name>
    <dbReference type="NCBI Taxonomy" id="517720"/>
    <lineage>
        <taxon>Bacteria</taxon>
        <taxon>Pseudomonadati</taxon>
        <taxon>Pseudomonadota</taxon>
        <taxon>Alphaproteobacteria</taxon>
        <taxon>Sphingomonadales</taxon>
        <taxon>Sphingomonadaceae</taxon>
        <taxon>Stakelama</taxon>
    </lineage>
</organism>
<accession>A0A4R6FVV9</accession>
<evidence type="ECO:0000313" key="3">
    <source>
        <dbReference type="Proteomes" id="UP000295493"/>
    </source>
</evidence>
<protein>
    <submittedName>
        <fullName evidence="2">RimJ/RimL family protein N-acetyltransferase</fullName>
    </submittedName>
</protein>
<dbReference type="PANTHER" id="PTHR43792:SF16">
    <property type="entry name" value="N-ACETYLTRANSFERASE DOMAIN-CONTAINING PROTEIN"/>
    <property type="match status" value="1"/>
</dbReference>
<feature type="domain" description="N-acetyltransferase" evidence="1">
    <location>
        <begin position="7"/>
        <end position="170"/>
    </location>
</feature>
<dbReference type="Gene3D" id="3.40.630.30">
    <property type="match status" value="1"/>
</dbReference>
<dbReference type="AlphaFoldDB" id="A0A4R6FVV9"/>
<sequence>MIETERLILRPLTVDDFENVHLLWAQTEIGALWRGAPLSREEREKRRAVQVSLWEDQGYGMFAWIDRSNRAFVGEGGLSHFQRDFGPEFDDSPEAAWALMPEYQGRRFAYEAMRAVHDWYRENFGAQRTVCIIDPGNLPSIRLAQRLSYRAIDERDYRDAQVTVFERAADTE</sequence>
<keyword evidence="3" id="KW-1185">Reference proteome</keyword>
<dbReference type="Pfam" id="PF13302">
    <property type="entry name" value="Acetyltransf_3"/>
    <property type="match status" value="1"/>
</dbReference>
<dbReference type="InterPro" id="IPR051531">
    <property type="entry name" value="N-acetyltransferase"/>
</dbReference>
<dbReference type="Proteomes" id="UP000295493">
    <property type="component" value="Unassembled WGS sequence"/>
</dbReference>
<evidence type="ECO:0000313" key="2">
    <source>
        <dbReference type="EMBL" id="TDN85430.1"/>
    </source>
</evidence>
<gene>
    <name evidence="2" type="ORF">EV664_102136</name>
</gene>
<dbReference type="RefSeq" id="WP_133494377.1">
    <property type="nucleotide sequence ID" value="NZ_BMLU01000002.1"/>
</dbReference>
<dbReference type="GO" id="GO:0016747">
    <property type="term" value="F:acyltransferase activity, transferring groups other than amino-acyl groups"/>
    <property type="evidence" value="ECO:0007669"/>
    <property type="project" value="InterPro"/>
</dbReference>
<dbReference type="PROSITE" id="PS51186">
    <property type="entry name" value="GNAT"/>
    <property type="match status" value="1"/>
</dbReference>
<dbReference type="PANTHER" id="PTHR43792">
    <property type="entry name" value="GNAT FAMILY, PUTATIVE (AFU_ORTHOLOGUE AFUA_3G00765)-RELATED-RELATED"/>
    <property type="match status" value="1"/>
</dbReference>
<evidence type="ECO:0000259" key="1">
    <source>
        <dbReference type="PROSITE" id="PS51186"/>
    </source>
</evidence>
<dbReference type="EMBL" id="SNWD01000002">
    <property type="protein sequence ID" value="TDN85430.1"/>
    <property type="molecule type" value="Genomic_DNA"/>
</dbReference>